<evidence type="ECO:0000256" key="7">
    <source>
        <dbReference type="ARBA" id="ARBA00022840"/>
    </source>
</evidence>
<dbReference type="SUPFAM" id="SSF52540">
    <property type="entry name" value="P-loop containing nucleoside triphosphate hydrolases"/>
    <property type="match status" value="1"/>
</dbReference>
<keyword evidence="8" id="KW-0267">Excision nuclease</keyword>
<dbReference type="AlphaFoldDB" id="X7YQG6"/>
<evidence type="ECO:0000256" key="12">
    <source>
        <dbReference type="ARBA" id="ARBA00039316"/>
    </source>
</evidence>
<keyword evidence="9" id="KW-0238">DNA-binding</keyword>
<gene>
    <name evidence="15" type="ORF">I553_9701</name>
</gene>
<keyword evidence="4" id="KW-0547">Nucleotide-binding</keyword>
<dbReference type="PANTHER" id="PTHR43152">
    <property type="entry name" value="UVRABC SYSTEM PROTEIN A"/>
    <property type="match status" value="1"/>
</dbReference>
<reference evidence="15" key="1">
    <citation type="submission" date="2014-01" db="EMBL/GenBank/DDBJ databases">
        <authorList>
            <person name="Brown-Elliot B."/>
            <person name="Wallace R."/>
            <person name="Lenaerts A."/>
            <person name="Ordway D."/>
            <person name="DeGroote M.A."/>
            <person name="Parker T."/>
            <person name="Sizemore C."/>
            <person name="Tallon L.J."/>
            <person name="Sadzewicz L.K."/>
            <person name="Sengamalay N."/>
            <person name="Fraser C.M."/>
            <person name="Hine E."/>
            <person name="Shefchek K.A."/>
            <person name="Das S.P."/>
            <person name="Tettelin H."/>
        </authorList>
    </citation>
    <scope>NUCLEOTIDE SEQUENCE [LARGE SCALE GENOMIC DNA]</scope>
    <source>
        <strain evidence="15">4042</strain>
    </source>
</reference>
<dbReference type="GO" id="GO:0005737">
    <property type="term" value="C:cytoplasm"/>
    <property type="evidence" value="ECO:0007669"/>
    <property type="project" value="UniProtKB-SubCell"/>
</dbReference>
<comment type="subcellular location">
    <subcellularLocation>
        <location evidence="1">Cytoplasm</location>
    </subcellularLocation>
</comment>
<evidence type="ECO:0000256" key="8">
    <source>
        <dbReference type="ARBA" id="ARBA00022881"/>
    </source>
</evidence>
<feature type="compositionally biased region" description="Polar residues" evidence="14">
    <location>
        <begin position="68"/>
        <end position="78"/>
    </location>
</feature>
<evidence type="ECO:0000256" key="11">
    <source>
        <dbReference type="ARBA" id="ARBA00038000"/>
    </source>
</evidence>
<evidence type="ECO:0000256" key="14">
    <source>
        <dbReference type="SAM" id="MobiDB-lite"/>
    </source>
</evidence>
<dbReference type="GO" id="GO:0006281">
    <property type="term" value="P:DNA repair"/>
    <property type="evidence" value="ECO:0007669"/>
    <property type="project" value="UniProtKB-KW"/>
</dbReference>
<evidence type="ECO:0000256" key="5">
    <source>
        <dbReference type="ARBA" id="ARBA00022763"/>
    </source>
</evidence>
<dbReference type="Gene3D" id="3.40.50.300">
    <property type="entry name" value="P-loop containing nucleotide triphosphate hydrolases"/>
    <property type="match status" value="1"/>
</dbReference>
<name>X7YQG6_MYCXE</name>
<dbReference type="GO" id="GO:0003677">
    <property type="term" value="F:DNA binding"/>
    <property type="evidence" value="ECO:0007669"/>
    <property type="project" value="UniProtKB-KW"/>
</dbReference>
<evidence type="ECO:0000256" key="6">
    <source>
        <dbReference type="ARBA" id="ARBA00022769"/>
    </source>
</evidence>
<comment type="caution">
    <text evidence="15">The sequence shown here is derived from an EMBL/GenBank/DDBJ whole genome shotgun (WGS) entry which is preliminary data.</text>
</comment>
<keyword evidence="5" id="KW-0227">DNA damage</keyword>
<evidence type="ECO:0000256" key="4">
    <source>
        <dbReference type="ARBA" id="ARBA00022741"/>
    </source>
</evidence>
<keyword evidence="10" id="KW-0234">DNA repair</keyword>
<evidence type="ECO:0000256" key="9">
    <source>
        <dbReference type="ARBA" id="ARBA00023125"/>
    </source>
</evidence>
<keyword evidence="2" id="KW-0963">Cytoplasm</keyword>
<dbReference type="GO" id="GO:0004518">
    <property type="term" value="F:nuclease activity"/>
    <property type="evidence" value="ECO:0007669"/>
    <property type="project" value="UniProtKB-KW"/>
</dbReference>
<dbReference type="InterPro" id="IPR027417">
    <property type="entry name" value="P-loop_NTPase"/>
</dbReference>
<dbReference type="EMBL" id="JAOB01000090">
    <property type="protein sequence ID" value="EUA08645.1"/>
    <property type="molecule type" value="Genomic_DNA"/>
</dbReference>
<evidence type="ECO:0000256" key="2">
    <source>
        <dbReference type="ARBA" id="ARBA00022490"/>
    </source>
</evidence>
<dbReference type="PATRIC" id="fig|1299334.3.peg.9193"/>
<evidence type="ECO:0000256" key="10">
    <source>
        <dbReference type="ARBA" id="ARBA00023204"/>
    </source>
</evidence>
<sequence length="159" mass="17293">MADRLIVKGAREHNLRSVDLDLPRDALIVFTGLSGSGKSSLAFDTIFAEGSGATWNRCRRMPASSWVRWTSPTSTSSKGCPGGVHRPEVDQPQPALDGRNDHRGLRLSAAAVRPRRHTALPGVRRADRRQTPQQIVDQVLAMPEGRGSRCWPGGAHPQG</sequence>
<proteinExistence type="inferred from homology"/>
<evidence type="ECO:0000256" key="13">
    <source>
        <dbReference type="ARBA" id="ARBA00042156"/>
    </source>
</evidence>
<keyword evidence="7" id="KW-0067">ATP-binding</keyword>
<evidence type="ECO:0000256" key="3">
    <source>
        <dbReference type="ARBA" id="ARBA00022737"/>
    </source>
</evidence>
<dbReference type="PANTHER" id="PTHR43152:SF3">
    <property type="entry name" value="UVRABC SYSTEM PROTEIN A"/>
    <property type="match status" value="1"/>
</dbReference>
<evidence type="ECO:0000313" key="15">
    <source>
        <dbReference type="EMBL" id="EUA08645.1"/>
    </source>
</evidence>
<feature type="region of interest" description="Disordered" evidence="14">
    <location>
        <begin position="140"/>
        <end position="159"/>
    </location>
</feature>
<protein>
    <recommendedName>
        <fullName evidence="12">UvrABC system protein A</fullName>
    </recommendedName>
    <alternativeName>
        <fullName evidence="13">Excinuclease ABC subunit A</fullName>
    </alternativeName>
</protein>
<organism evidence="15">
    <name type="scientific">Mycobacterium xenopi 4042</name>
    <dbReference type="NCBI Taxonomy" id="1299334"/>
    <lineage>
        <taxon>Bacteria</taxon>
        <taxon>Bacillati</taxon>
        <taxon>Actinomycetota</taxon>
        <taxon>Actinomycetes</taxon>
        <taxon>Mycobacteriales</taxon>
        <taxon>Mycobacteriaceae</taxon>
        <taxon>Mycobacterium</taxon>
    </lineage>
</organism>
<accession>X7YQG6</accession>
<keyword evidence="3" id="KW-0677">Repeat</keyword>
<keyword evidence="6" id="KW-0228">DNA excision</keyword>
<comment type="similarity">
    <text evidence="11">Belongs to the ABC transporter superfamily. UvrA family.</text>
</comment>
<evidence type="ECO:0000256" key="1">
    <source>
        <dbReference type="ARBA" id="ARBA00004496"/>
    </source>
</evidence>
<feature type="region of interest" description="Disordered" evidence="14">
    <location>
        <begin position="68"/>
        <end position="105"/>
    </location>
</feature>
<dbReference type="GO" id="GO:0005524">
    <property type="term" value="F:ATP binding"/>
    <property type="evidence" value="ECO:0007669"/>
    <property type="project" value="UniProtKB-KW"/>
</dbReference>